<dbReference type="InterPro" id="IPR018729">
    <property type="entry name" value="DUF2269_transmembrane"/>
</dbReference>
<protein>
    <submittedName>
        <fullName evidence="2">Membrane protein</fullName>
    </submittedName>
</protein>
<feature type="transmembrane region" description="Helical" evidence="1">
    <location>
        <begin position="134"/>
        <end position="152"/>
    </location>
</feature>
<dbReference type="AlphaFoldDB" id="A0A0G3BJV3"/>
<dbReference type="OrthoDB" id="9786302at2"/>
<dbReference type="KEGG" id="pbh:AAW51_3058"/>
<feature type="transmembrane region" description="Helical" evidence="1">
    <location>
        <begin position="53"/>
        <end position="76"/>
    </location>
</feature>
<dbReference type="STRING" id="413882.AAW51_3058"/>
<proteinExistence type="predicted"/>
<evidence type="ECO:0000313" key="2">
    <source>
        <dbReference type="EMBL" id="AKJ29749.1"/>
    </source>
</evidence>
<feature type="transmembrane region" description="Helical" evidence="1">
    <location>
        <begin position="12"/>
        <end position="32"/>
    </location>
</feature>
<gene>
    <name evidence="2" type="ORF">AAW51_3058</name>
</gene>
<keyword evidence="1" id="KW-0812">Transmembrane</keyword>
<reference evidence="2 3" key="1">
    <citation type="submission" date="2015-05" db="EMBL/GenBank/DDBJ databases">
        <authorList>
            <person name="Tang B."/>
            <person name="Yu Y."/>
        </authorList>
    </citation>
    <scope>NUCLEOTIDE SEQUENCE [LARGE SCALE GENOMIC DNA]</scope>
    <source>
        <strain evidence="2 3">DSM 7029</strain>
    </source>
</reference>
<dbReference type="RefSeq" id="WP_047195291.1">
    <property type="nucleotide sequence ID" value="NZ_CP011371.1"/>
</dbReference>
<feature type="transmembrane region" description="Helical" evidence="1">
    <location>
        <begin position="82"/>
        <end position="103"/>
    </location>
</feature>
<dbReference type="PATRIC" id="fig|413882.6.peg.3193"/>
<name>A0A0G3BJV3_9BURK</name>
<keyword evidence="1" id="KW-1133">Transmembrane helix</keyword>
<keyword evidence="3" id="KW-1185">Reference proteome</keyword>
<evidence type="ECO:0000256" key="1">
    <source>
        <dbReference type="SAM" id="Phobius"/>
    </source>
</evidence>
<dbReference type="EMBL" id="CP011371">
    <property type="protein sequence ID" value="AKJ29749.1"/>
    <property type="molecule type" value="Genomic_DNA"/>
</dbReference>
<organism evidence="2 3">
    <name type="scientific">Caldimonas brevitalea</name>
    <dbReference type="NCBI Taxonomy" id="413882"/>
    <lineage>
        <taxon>Bacteria</taxon>
        <taxon>Pseudomonadati</taxon>
        <taxon>Pseudomonadota</taxon>
        <taxon>Betaproteobacteria</taxon>
        <taxon>Burkholderiales</taxon>
        <taxon>Sphaerotilaceae</taxon>
        <taxon>Caldimonas</taxon>
    </lineage>
</organism>
<accession>A0A0G3BJV3</accession>
<keyword evidence="1" id="KW-0472">Membrane</keyword>
<dbReference type="Pfam" id="PF10027">
    <property type="entry name" value="DUF2269"/>
    <property type="match status" value="1"/>
</dbReference>
<dbReference type="Proteomes" id="UP000035352">
    <property type="component" value="Chromosome"/>
</dbReference>
<sequence length="159" mass="17788">MNTYLVVKWVHVVSSVLMVGTGFGSAFFMFVVNRSGSLAAQAVVSRWVVRADWWFTTPTALIQPLTGFWLAHMAGWPLDTPWLALSITLFVLSGACWLPVVWLQLRMAALAQTAGTRSAPLPSLYWRYARAWEWLGYPAFIAMLGVYFLMVTKPALWGG</sequence>
<evidence type="ECO:0000313" key="3">
    <source>
        <dbReference type="Proteomes" id="UP000035352"/>
    </source>
</evidence>